<evidence type="ECO:0000313" key="3">
    <source>
        <dbReference type="EMBL" id="KAF2653808.1"/>
    </source>
</evidence>
<feature type="compositionally biased region" description="Basic residues" evidence="1">
    <location>
        <begin position="250"/>
        <end position="262"/>
    </location>
</feature>
<dbReference type="InterPro" id="IPR025187">
    <property type="entry name" value="DUF4112"/>
</dbReference>
<sequence length="262" mass="30067">MTTKVATYLGKKMLNKEMDKYKSKQPEGPYDPYYEKIPHPTKPNKFKKVKKQIPDYIPSADAEILANARKTAYRLDFCLFNLLGFRFGWSSVIGLAPLVGDGADMALSGLLIKKMGKIEGGLPSGVYAMMMFNMLLDFAVGLVPILGDLADAYLKCNGKNVRLLEEHLDKKYKPDRVRKEEEKLPLDRRPRPATVYEDFAEEDMDRLRAFTDGQDDVHKPQRAYSGRRERLADEEMGIPRHDTRQPRRDRPGHKSTKKSTRR</sequence>
<keyword evidence="2" id="KW-0472">Membrane</keyword>
<dbReference type="PANTHER" id="PTHR35519">
    <property type="entry name" value="MEMBRANE PROTEINS"/>
    <property type="match status" value="1"/>
</dbReference>
<protein>
    <recommendedName>
        <fullName evidence="5">PH domain-containing protein</fullName>
    </recommendedName>
</protein>
<name>A0A6A6T4R8_9PLEO</name>
<dbReference type="OrthoDB" id="2103474at2759"/>
<dbReference type="Proteomes" id="UP000799324">
    <property type="component" value="Unassembled WGS sequence"/>
</dbReference>
<reference evidence="3" key="1">
    <citation type="journal article" date="2020" name="Stud. Mycol.">
        <title>101 Dothideomycetes genomes: a test case for predicting lifestyles and emergence of pathogens.</title>
        <authorList>
            <person name="Haridas S."/>
            <person name="Albert R."/>
            <person name="Binder M."/>
            <person name="Bloem J."/>
            <person name="Labutti K."/>
            <person name="Salamov A."/>
            <person name="Andreopoulos B."/>
            <person name="Baker S."/>
            <person name="Barry K."/>
            <person name="Bills G."/>
            <person name="Bluhm B."/>
            <person name="Cannon C."/>
            <person name="Castanera R."/>
            <person name="Culley D."/>
            <person name="Daum C."/>
            <person name="Ezra D."/>
            <person name="Gonzalez J."/>
            <person name="Henrissat B."/>
            <person name="Kuo A."/>
            <person name="Liang C."/>
            <person name="Lipzen A."/>
            <person name="Lutzoni F."/>
            <person name="Magnuson J."/>
            <person name="Mondo S."/>
            <person name="Nolan M."/>
            <person name="Ohm R."/>
            <person name="Pangilinan J."/>
            <person name="Park H.-J."/>
            <person name="Ramirez L."/>
            <person name="Alfaro M."/>
            <person name="Sun H."/>
            <person name="Tritt A."/>
            <person name="Yoshinaga Y."/>
            <person name="Zwiers L.-H."/>
            <person name="Turgeon B."/>
            <person name="Goodwin S."/>
            <person name="Spatafora J."/>
            <person name="Crous P."/>
            <person name="Grigoriev I."/>
        </authorList>
    </citation>
    <scope>NUCLEOTIDE SEQUENCE</scope>
    <source>
        <strain evidence="3">CBS 122681</strain>
    </source>
</reference>
<dbReference type="Pfam" id="PF13430">
    <property type="entry name" value="DUF4112"/>
    <property type="match status" value="1"/>
</dbReference>
<gene>
    <name evidence="3" type="ORF">K491DRAFT_705574</name>
</gene>
<evidence type="ECO:0000256" key="1">
    <source>
        <dbReference type="SAM" id="MobiDB-lite"/>
    </source>
</evidence>
<feature type="region of interest" description="Disordered" evidence="1">
    <location>
        <begin position="207"/>
        <end position="262"/>
    </location>
</feature>
<feature type="compositionally biased region" description="Basic and acidic residues" evidence="1">
    <location>
        <begin position="226"/>
        <end position="249"/>
    </location>
</feature>
<evidence type="ECO:0000313" key="4">
    <source>
        <dbReference type="Proteomes" id="UP000799324"/>
    </source>
</evidence>
<keyword evidence="2" id="KW-1133">Transmembrane helix</keyword>
<keyword evidence="4" id="KW-1185">Reference proteome</keyword>
<accession>A0A6A6T4R8</accession>
<dbReference type="EMBL" id="MU004374">
    <property type="protein sequence ID" value="KAF2653808.1"/>
    <property type="molecule type" value="Genomic_DNA"/>
</dbReference>
<proteinExistence type="predicted"/>
<organism evidence="3 4">
    <name type="scientific">Lophiostoma macrostomum CBS 122681</name>
    <dbReference type="NCBI Taxonomy" id="1314788"/>
    <lineage>
        <taxon>Eukaryota</taxon>
        <taxon>Fungi</taxon>
        <taxon>Dikarya</taxon>
        <taxon>Ascomycota</taxon>
        <taxon>Pezizomycotina</taxon>
        <taxon>Dothideomycetes</taxon>
        <taxon>Pleosporomycetidae</taxon>
        <taxon>Pleosporales</taxon>
        <taxon>Lophiostomataceae</taxon>
        <taxon>Lophiostoma</taxon>
    </lineage>
</organism>
<evidence type="ECO:0008006" key="5">
    <source>
        <dbReference type="Google" id="ProtNLM"/>
    </source>
</evidence>
<feature type="compositionally biased region" description="Basic and acidic residues" evidence="1">
    <location>
        <begin position="207"/>
        <end position="219"/>
    </location>
</feature>
<keyword evidence="2" id="KW-0812">Transmembrane</keyword>
<dbReference type="AlphaFoldDB" id="A0A6A6T4R8"/>
<dbReference type="PANTHER" id="PTHR35519:SF2">
    <property type="entry name" value="PH DOMAIN PROTEIN"/>
    <property type="match status" value="1"/>
</dbReference>
<feature type="transmembrane region" description="Helical" evidence="2">
    <location>
        <begin position="124"/>
        <end position="147"/>
    </location>
</feature>
<evidence type="ECO:0000256" key="2">
    <source>
        <dbReference type="SAM" id="Phobius"/>
    </source>
</evidence>